<dbReference type="InterPro" id="IPR004659">
    <property type="entry name" value="RNase_E/G"/>
</dbReference>
<dbReference type="GO" id="GO:0005737">
    <property type="term" value="C:cytoplasm"/>
    <property type="evidence" value="ECO:0007669"/>
    <property type="project" value="TreeGrafter"/>
</dbReference>
<dbReference type="EMBL" id="AP010656">
    <property type="protein sequence ID" value="BAG83601.1"/>
    <property type="molecule type" value="Genomic_DNA"/>
</dbReference>
<dbReference type="CDD" id="cd04453">
    <property type="entry name" value="S1_RNase_E"/>
    <property type="match status" value="1"/>
</dbReference>
<gene>
    <name evidence="7" type="ordered locus">CFPG_338</name>
</gene>
<dbReference type="InterPro" id="IPR012340">
    <property type="entry name" value="NA-bd_OB-fold"/>
</dbReference>
<comment type="cofactor">
    <cofactor evidence="1">
        <name>Mg(2+)</name>
        <dbReference type="ChEBI" id="CHEBI:18420"/>
    </cofactor>
</comment>
<dbReference type="Proteomes" id="UP000000723">
    <property type="component" value="Chromosome"/>
</dbReference>
<dbReference type="HOGENOM" id="CLU_003468_5_3_10"/>
<feature type="domain" description="RNA-binding protein AU-1/Ribonuclease E/G" evidence="6">
    <location>
        <begin position="143"/>
        <end position="414"/>
    </location>
</feature>
<dbReference type="SUPFAM" id="SSF50249">
    <property type="entry name" value="Nucleic acid-binding proteins"/>
    <property type="match status" value="1"/>
</dbReference>
<organism evidence="7 8">
    <name type="scientific">Azobacteroides pseudotrichonymphae genomovar. CFP2</name>
    <dbReference type="NCBI Taxonomy" id="511995"/>
    <lineage>
        <taxon>Bacteria</taxon>
        <taxon>Pseudomonadati</taxon>
        <taxon>Bacteroidota</taxon>
        <taxon>Bacteroidia</taxon>
        <taxon>Bacteroidales</taxon>
        <taxon>Candidatus Azobacteroides</taxon>
    </lineage>
</organism>
<dbReference type="PANTHER" id="PTHR30001">
    <property type="entry name" value="RIBONUCLEASE"/>
    <property type="match status" value="1"/>
</dbReference>
<evidence type="ECO:0000256" key="1">
    <source>
        <dbReference type="ARBA" id="ARBA00001946"/>
    </source>
</evidence>
<dbReference type="GO" id="GO:0046872">
    <property type="term" value="F:metal ion binding"/>
    <property type="evidence" value="ECO:0007669"/>
    <property type="project" value="UniProtKB-KW"/>
</dbReference>
<dbReference type="STRING" id="511995.CFPG_338"/>
<dbReference type="NCBIfam" id="TIGR00757">
    <property type="entry name" value="RNaseEG"/>
    <property type="match status" value="1"/>
</dbReference>
<dbReference type="GO" id="GO:0004540">
    <property type="term" value="F:RNA nuclease activity"/>
    <property type="evidence" value="ECO:0007669"/>
    <property type="project" value="InterPro"/>
</dbReference>
<dbReference type="Gene3D" id="2.40.50.140">
    <property type="entry name" value="Nucleic acid-binding proteins"/>
    <property type="match status" value="1"/>
</dbReference>
<evidence type="ECO:0000259" key="6">
    <source>
        <dbReference type="Pfam" id="PF10150"/>
    </source>
</evidence>
<keyword evidence="4" id="KW-0460">Magnesium</keyword>
<keyword evidence="5" id="KW-0694">RNA-binding</keyword>
<dbReference type="AlphaFoldDB" id="B6YQX9"/>
<evidence type="ECO:0000313" key="7">
    <source>
        <dbReference type="EMBL" id="BAG83601.1"/>
    </source>
</evidence>
<dbReference type="GO" id="GO:0006364">
    <property type="term" value="P:rRNA processing"/>
    <property type="evidence" value="ECO:0007669"/>
    <property type="project" value="TreeGrafter"/>
</dbReference>
<accession>B6YQX9</accession>
<keyword evidence="3" id="KW-0378">Hydrolase</keyword>
<name>B6YQX9_AZOPC</name>
<dbReference type="GO" id="GO:0016787">
    <property type="term" value="F:hydrolase activity"/>
    <property type="evidence" value="ECO:0007669"/>
    <property type="project" value="UniProtKB-KW"/>
</dbReference>
<evidence type="ECO:0000313" key="8">
    <source>
        <dbReference type="Proteomes" id="UP000000723"/>
    </source>
</evidence>
<keyword evidence="8" id="KW-1185">Reference proteome</keyword>
<dbReference type="Pfam" id="PF10150">
    <property type="entry name" value="RNase_E_G"/>
    <property type="match status" value="1"/>
</dbReference>
<proteinExistence type="predicted"/>
<dbReference type="eggNOG" id="COG1530">
    <property type="taxonomic scope" value="Bacteria"/>
</dbReference>
<dbReference type="OrthoDB" id="9804278at2"/>
<sequence>MISELVIDVQPQIISIAVLEDKNLVEFRKEVRDLSFSVGNIYLGRVKKMMPGLNAAFVDIGGEKGAFLHYRDLGGNINSLNTFLKKVFSEKRIPPIGKFLCSSAEVAKDISITDILKQGDNVLVQIVKEPIATKGPRLTSELSIVGRCLIVIPFGDRVSISLKIQSDKERIRLKQLVCSIKPKNFSVIVRTSAKGKQASELDKELKILVKRWNDNIVKLINSKSPSLIYEETGRVLALLRDNFDSSFEHIYINDENMFNEVRDYLSLIDPQKSNIVKLYKGEFPIFDNFVITKQLKSKFGKIITLKNGAYLVIEHTEAMYVIDVNSGNRLALTANTNQEDVIVDVNMSAAEEIAKQLRLRDMGGIIVIDFIDMYEQVNRQKLYDSMCNFMAKDRAKHHVFPLSKVGLMEITRKRIRPALDFNAMETCSVPLGKGTIKPSIFFTDMLDEKIKIVVKKMGVKEFSLHIHPYVAAFVKKGFFSLNMKWKIKYSVGIRIIPDQSLEILGYKFFNKKKEGINI</sequence>
<keyword evidence="2" id="KW-0479">Metal-binding</keyword>
<dbReference type="InterPro" id="IPR019307">
    <property type="entry name" value="RNA-bd_AU-1/RNase_E/G"/>
</dbReference>
<dbReference type="GO" id="GO:0003723">
    <property type="term" value="F:RNA binding"/>
    <property type="evidence" value="ECO:0007669"/>
    <property type="project" value="UniProtKB-KW"/>
</dbReference>
<reference evidence="8" key="1">
    <citation type="journal article" date="2008" name="Science">
        <title>Genome of an endosymbiont coupling N2 fixation to cellulolysis within RT protist cells in termite gut.</title>
        <authorList>
            <person name="Hongoh Y."/>
            <person name="Sharma V.K."/>
            <person name="Prakash T."/>
            <person name="Noda S."/>
            <person name="Toh H."/>
            <person name="Taylor T.D."/>
            <person name="Kudo T."/>
            <person name="Sakaki Y."/>
            <person name="Toyoda A."/>
            <person name="Hattori M."/>
            <person name="Ohkuma M."/>
        </authorList>
    </citation>
    <scope>NUCLEOTIDE SEQUENCE [LARGE SCALE GENOMIC DNA]</scope>
</reference>
<evidence type="ECO:0000256" key="4">
    <source>
        <dbReference type="ARBA" id="ARBA00022842"/>
    </source>
</evidence>
<dbReference type="KEGG" id="aps:CFPG_338"/>
<dbReference type="RefSeq" id="WP_012573362.1">
    <property type="nucleotide sequence ID" value="NC_011565.1"/>
</dbReference>
<evidence type="ECO:0000256" key="5">
    <source>
        <dbReference type="ARBA" id="ARBA00022884"/>
    </source>
</evidence>
<evidence type="ECO:0000256" key="3">
    <source>
        <dbReference type="ARBA" id="ARBA00022801"/>
    </source>
</evidence>
<dbReference type="PANTHER" id="PTHR30001:SF0">
    <property type="entry name" value="RIBONUCLEASE G"/>
    <property type="match status" value="1"/>
</dbReference>
<protein>
    <submittedName>
        <fullName evidence="7">Ribonuclease G</fullName>
    </submittedName>
</protein>
<evidence type="ECO:0000256" key="2">
    <source>
        <dbReference type="ARBA" id="ARBA00022723"/>
    </source>
</evidence>